<protein>
    <recommendedName>
        <fullName evidence="4">Transmembrane protein</fullName>
    </recommendedName>
</protein>
<name>A0A100VYB7_9MYCO</name>
<keyword evidence="3" id="KW-1185">Reference proteome</keyword>
<dbReference type="OrthoDB" id="4753342at2"/>
<evidence type="ECO:0000256" key="1">
    <source>
        <dbReference type="SAM" id="Phobius"/>
    </source>
</evidence>
<feature type="transmembrane region" description="Helical" evidence="1">
    <location>
        <begin position="35"/>
        <end position="58"/>
    </location>
</feature>
<dbReference type="Proteomes" id="UP000069620">
    <property type="component" value="Unassembled WGS sequence"/>
</dbReference>
<comment type="caution">
    <text evidence="2">The sequence shown here is derived from an EMBL/GenBank/DDBJ whole genome shotgun (WGS) entry which is preliminary data.</text>
</comment>
<organism evidence="2 3">
    <name type="scientific">Mycolicibacterium brisbanense</name>
    <dbReference type="NCBI Taxonomy" id="146020"/>
    <lineage>
        <taxon>Bacteria</taxon>
        <taxon>Bacillati</taxon>
        <taxon>Actinomycetota</taxon>
        <taxon>Actinomycetes</taxon>
        <taxon>Mycobacteriales</taxon>
        <taxon>Mycobacteriaceae</taxon>
        <taxon>Mycolicibacterium</taxon>
    </lineage>
</organism>
<dbReference type="EMBL" id="BCSX01000021">
    <property type="protein sequence ID" value="GAS88237.1"/>
    <property type="molecule type" value="Genomic_DNA"/>
</dbReference>
<dbReference type="RefSeq" id="WP_029371064.1">
    <property type="nucleotide sequence ID" value="NZ_BCSX01000021.1"/>
</dbReference>
<feature type="transmembrane region" description="Helical" evidence="1">
    <location>
        <begin position="6"/>
        <end position="23"/>
    </location>
</feature>
<feature type="transmembrane region" description="Helical" evidence="1">
    <location>
        <begin position="64"/>
        <end position="85"/>
    </location>
</feature>
<evidence type="ECO:0000313" key="2">
    <source>
        <dbReference type="EMBL" id="GAS88237.1"/>
    </source>
</evidence>
<sequence length="118" mass="11331">MLIAALLCLSVAVIVGILGLWLLTRPHSGDPVRTVLRAVAPTQLAAAVMLAAGGVAALSAEPRTGVVVVTVCVVGAVATVAAGCWQSAKVVARAEAASAAGSGGGCTGSCASCTLSCS</sequence>
<accession>A0A100VYB7</accession>
<dbReference type="AlphaFoldDB" id="A0A100VYB7"/>
<keyword evidence="1" id="KW-1133">Transmembrane helix</keyword>
<evidence type="ECO:0000313" key="3">
    <source>
        <dbReference type="Proteomes" id="UP000069620"/>
    </source>
</evidence>
<keyword evidence="1" id="KW-0472">Membrane</keyword>
<keyword evidence="1" id="KW-0812">Transmembrane</keyword>
<gene>
    <name evidence="2" type="ORF">RMCB_2333</name>
</gene>
<dbReference type="STRING" id="146020.RMCB_2333"/>
<proteinExistence type="predicted"/>
<reference evidence="3" key="1">
    <citation type="journal article" date="2016" name="Genome Announc.">
        <title>Draft Genome Sequences of Five Rapidly Growing Mycobacterium Species, M. thermoresistibile, M. fortuitum subsp. acetamidolyticum, M. canariasense, M. brisbanense, and M. novocastrense.</title>
        <authorList>
            <person name="Katahira K."/>
            <person name="Ogura Y."/>
            <person name="Gotoh Y."/>
            <person name="Hayashi T."/>
        </authorList>
    </citation>
    <scope>NUCLEOTIDE SEQUENCE [LARGE SCALE GENOMIC DNA]</scope>
    <source>
        <strain evidence="3">JCM15654</strain>
    </source>
</reference>
<evidence type="ECO:0008006" key="4">
    <source>
        <dbReference type="Google" id="ProtNLM"/>
    </source>
</evidence>
<reference evidence="3" key="2">
    <citation type="submission" date="2016-02" db="EMBL/GenBank/DDBJ databases">
        <title>Draft genome sequence of five rapidly growing Mycobacterium species.</title>
        <authorList>
            <person name="Katahira K."/>
            <person name="Gotou Y."/>
            <person name="Iida K."/>
            <person name="Ogura Y."/>
            <person name="Hayashi T."/>
        </authorList>
    </citation>
    <scope>NUCLEOTIDE SEQUENCE [LARGE SCALE GENOMIC DNA]</scope>
    <source>
        <strain evidence="3">JCM15654</strain>
    </source>
</reference>